<dbReference type="Proteomes" id="UP000237105">
    <property type="component" value="Unassembled WGS sequence"/>
</dbReference>
<evidence type="ECO:0000256" key="4">
    <source>
        <dbReference type="PROSITE-ProRule" id="PRU00023"/>
    </source>
</evidence>
<dbReference type="GO" id="GO:0005737">
    <property type="term" value="C:cytoplasm"/>
    <property type="evidence" value="ECO:0007669"/>
    <property type="project" value="InterPro"/>
</dbReference>
<dbReference type="InterPro" id="IPR011993">
    <property type="entry name" value="PH-like_dom_sf"/>
</dbReference>
<keyword evidence="3" id="KW-0862">Zinc</keyword>
<dbReference type="Gene3D" id="1.20.1270.60">
    <property type="entry name" value="Arfaptin homology (AH) domain/BAR domain"/>
    <property type="match status" value="1"/>
</dbReference>
<dbReference type="InterPro" id="IPR004148">
    <property type="entry name" value="BAR_dom"/>
</dbReference>
<dbReference type="SUPFAM" id="SSF48403">
    <property type="entry name" value="Ankyrin repeat"/>
    <property type="match status" value="1"/>
</dbReference>
<evidence type="ECO:0000256" key="2">
    <source>
        <dbReference type="ARBA" id="ARBA00022771"/>
    </source>
</evidence>
<comment type="caution">
    <text evidence="9">The sequence shown here is derived from an EMBL/GenBank/DDBJ whole genome shotgun (WGS) entry which is preliminary data.</text>
</comment>
<dbReference type="InterPro" id="IPR001164">
    <property type="entry name" value="ArfGAP_dom"/>
</dbReference>
<evidence type="ECO:0000256" key="1">
    <source>
        <dbReference type="ARBA" id="ARBA00022723"/>
    </source>
</evidence>
<dbReference type="SUPFAM" id="SSF50729">
    <property type="entry name" value="PH domain-like"/>
    <property type="match status" value="1"/>
</dbReference>
<feature type="repeat" description="ANK" evidence="4">
    <location>
        <begin position="698"/>
        <end position="730"/>
    </location>
</feature>
<evidence type="ECO:0000256" key="3">
    <source>
        <dbReference type="ARBA" id="ARBA00022833"/>
    </source>
</evidence>
<dbReference type="Gene3D" id="1.10.220.150">
    <property type="entry name" value="Arf GTPase activating protein"/>
    <property type="match status" value="1"/>
</dbReference>
<dbReference type="PANTHER" id="PTHR23180:SF244">
    <property type="entry name" value="ADP-RIBOSYLATION FACTOR GTPASE-ACTIVATING PROTEIN AGD2"/>
    <property type="match status" value="1"/>
</dbReference>
<evidence type="ECO:0000256" key="6">
    <source>
        <dbReference type="SAM" id="MobiDB-lite"/>
    </source>
</evidence>
<dbReference type="Gene3D" id="1.25.40.20">
    <property type="entry name" value="Ankyrin repeat-containing domain"/>
    <property type="match status" value="1"/>
</dbReference>
<protein>
    <submittedName>
        <fullName evidence="9">Arf GTPase activating protein</fullName>
    </submittedName>
</protein>
<dbReference type="SMART" id="SM00721">
    <property type="entry name" value="BAR"/>
    <property type="match status" value="1"/>
</dbReference>
<dbReference type="InterPro" id="IPR045258">
    <property type="entry name" value="ACAP1/2/3-like"/>
</dbReference>
<dbReference type="OrthoDB" id="194358at2759"/>
<keyword evidence="2 5" id="KW-0863">Zinc-finger</keyword>
<dbReference type="Pfam" id="PF12796">
    <property type="entry name" value="Ank_2"/>
    <property type="match status" value="1"/>
</dbReference>
<keyword evidence="1" id="KW-0479">Metal-binding</keyword>
<dbReference type="InterPro" id="IPR038508">
    <property type="entry name" value="ArfGAP_dom_sf"/>
</dbReference>
<keyword evidence="4" id="KW-0040">ANK repeat</keyword>
<dbReference type="SMART" id="SM00248">
    <property type="entry name" value="ANK"/>
    <property type="match status" value="2"/>
</dbReference>
<dbReference type="Pfam" id="PF00169">
    <property type="entry name" value="PH"/>
    <property type="match status" value="1"/>
</dbReference>
<dbReference type="Pfam" id="PF16746">
    <property type="entry name" value="BAR_3"/>
    <property type="match status" value="1"/>
</dbReference>
<sequence>MAAFIRLDDSPMFQSQICSLEQTADELKDRCQRLYKGCKMYMAALGEACIGDTVFADSLEAFGGGTDDPVSVSIGGPVMSKFISALHELATYKELLRSQVEHVLIDRLTNFMTVDLQEAKESRRCFDKAIRVYDQARERFVSLKKNTRDDIVAELEEDLENSKSAFEKSRFNLVNALMNVEAKKKYEFLESVSAIMDAHLRYFKLGYDLFSQMEPYIHQVLTYAQQSKEQAKVEQDRLAKRIQEFRTQAEMNTLRASSNIEPSAPVDGIRVIGINSYKNIDAVIQSSANGEVQTIKQGYLLKRSSSLRGDWKRRFFVLNSQGALYYYRNKGTKPTGSHSHQFTRSAEPSSGMFGRFRSKHSRTASLNEDVLGCRTVDLRTSIIKMDAEDSDLRLCFRIISPLKTYTLQAENDADRMDWINKIMGAITSLLNSQFFDEPTQVTANLETDKSAGGSSCDVQTLDSHQNSEDDIKSNRIECVSSILRGVPGNDLCAECSSPDPDWASLNLGVLLCIECSGVHRNLGVHISKVRSLKLDVKVWEPTILDLFRNLGNAYCNSIWEGLLQLENARTDDANALITSISKPCPRDAFHRKEKYIQAKYVEKLWVIRDESVAEMPTSATSIWEAVESNNLQEVYRLIVMSCVNITNTTFDDVFHVDSYHHVGLQDSNFSHDTVKRRYIDPAACDRMKNSNEPGNCLQCCSLLHLACHSGDLLMIELLLQFGADINLRDFHGRTPLHHCISSGKNSLAKFLLRRGARPSIKDGGGLSSLERAMEMGAITDEELFILLAEYE</sequence>
<evidence type="ECO:0000313" key="10">
    <source>
        <dbReference type="Proteomes" id="UP000237105"/>
    </source>
</evidence>
<dbReference type="InterPro" id="IPR035670">
    <property type="entry name" value="AGD1/2/3/4_BAR_plant"/>
</dbReference>
<evidence type="ECO:0000313" key="9">
    <source>
        <dbReference type="EMBL" id="PON60942.1"/>
    </source>
</evidence>
<name>A0A2P5CIR1_PARAD</name>
<keyword evidence="10" id="KW-1185">Reference proteome</keyword>
<evidence type="ECO:0000259" key="8">
    <source>
        <dbReference type="PROSITE" id="PS50115"/>
    </source>
</evidence>
<dbReference type="InterPro" id="IPR027267">
    <property type="entry name" value="AH/BAR_dom_sf"/>
</dbReference>
<dbReference type="EMBL" id="JXTB01000125">
    <property type="protein sequence ID" value="PON60942.1"/>
    <property type="molecule type" value="Genomic_DNA"/>
</dbReference>
<dbReference type="PROSITE" id="PS50003">
    <property type="entry name" value="PH_DOMAIN"/>
    <property type="match status" value="1"/>
</dbReference>
<dbReference type="Gene3D" id="2.30.29.30">
    <property type="entry name" value="Pleckstrin-homology domain (PH domain)/Phosphotyrosine-binding domain (PTB)"/>
    <property type="match status" value="1"/>
</dbReference>
<dbReference type="InterPro" id="IPR002110">
    <property type="entry name" value="Ankyrin_rpt"/>
</dbReference>
<feature type="region of interest" description="Disordered" evidence="6">
    <location>
        <begin position="447"/>
        <end position="468"/>
    </location>
</feature>
<dbReference type="SUPFAM" id="SSF103657">
    <property type="entry name" value="BAR/IMD domain-like"/>
    <property type="match status" value="1"/>
</dbReference>
<proteinExistence type="predicted"/>
<dbReference type="SMART" id="SM00233">
    <property type="entry name" value="PH"/>
    <property type="match status" value="1"/>
</dbReference>
<dbReference type="InterPro" id="IPR001849">
    <property type="entry name" value="PH_domain"/>
</dbReference>
<feature type="domain" description="Arf-GAP" evidence="8">
    <location>
        <begin position="477"/>
        <end position="613"/>
    </location>
</feature>
<gene>
    <name evidence="9" type="ORF">PanWU01x14_149100</name>
</gene>
<dbReference type="AlphaFoldDB" id="A0A2P5CIR1"/>
<evidence type="ECO:0000259" key="7">
    <source>
        <dbReference type="PROSITE" id="PS50003"/>
    </source>
</evidence>
<feature type="repeat" description="ANK" evidence="4">
    <location>
        <begin position="731"/>
        <end position="763"/>
    </location>
</feature>
<dbReference type="InterPro" id="IPR037278">
    <property type="entry name" value="ARFGAP/RecO"/>
</dbReference>
<dbReference type="GO" id="GO:0008270">
    <property type="term" value="F:zinc ion binding"/>
    <property type="evidence" value="ECO:0007669"/>
    <property type="project" value="UniProtKB-KW"/>
</dbReference>
<dbReference type="PROSITE" id="PS50088">
    <property type="entry name" value="ANK_REPEAT"/>
    <property type="match status" value="2"/>
</dbReference>
<feature type="compositionally biased region" description="Polar residues" evidence="6">
    <location>
        <begin position="452"/>
        <end position="464"/>
    </location>
</feature>
<dbReference type="SUPFAM" id="SSF57863">
    <property type="entry name" value="ArfGap/RecO-like zinc finger"/>
    <property type="match status" value="1"/>
</dbReference>
<dbReference type="CDD" id="cd08204">
    <property type="entry name" value="ArfGap"/>
    <property type="match status" value="1"/>
</dbReference>
<dbReference type="Pfam" id="PF01412">
    <property type="entry name" value="ArfGap"/>
    <property type="match status" value="1"/>
</dbReference>
<dbReference type="PRINTS" id="PR00405">
    <property type="entry name" value="REVINTRACTNG"/>
</dbReference>
<reference evidence="10" key="1">
    <citation type="submission" date="2016-06" db="EMBL/GenBank/DDBJ databases">
        <title>Parallel loss of symbiosis genes in relatives of nitrogen-fixing non-legume Parasponia.</title>
        <authorList>
            <person name="Van Velzen R."/>
            <person name="Holmer R."/>
            <person name="Bu F."/>
            <person name="Rutten L."/>
            <person name="Van Zeijl A."/>
            <person name="Liu W."/>
            <person name="Santuari L."/>
            <person name="Cao Q."/>
            <person name="Sharma T."/>
            <person name="Shen D."/>
            <person name="Roswanjaya Y."/>
            <person name="Wardhani T."/>
            <person name="Kalhor M.S."/>
            <person name="Jansen J."/>
            <person name="Van den Hoogen J."/>
            <person name="Gungor B."/>
            <person name="Hartog M."/>
            <person name="Hontelez J."/>
            <person name="Verver J."/>
            <person name="Yang W.-C."/>
            <person name="Schijlen E."/>
            <person name="Repin R."/>
            <person name="Schilthuizen M."/>
            <person name="Schranz E."/>
            <person name="Heidstra R."/>
            <person name="Miyata K."/>
            <person name="Fedorova E."/>
            <person name="Kohlen W."/>
            <person name="Bisseling T."/>
            <person name="Smit S."/>
            <person name="Geurts R."/>
        </authorList>
    </citation>
    <scope>NUCLEOTIDE SEQUENCE [LARGE SCALE GENOMIC DNA]</scope>
    <source>
        <strain evidence="10">cv. WU1-14</strain>
    </source>
</reference>
<dbReference type="SMART" id="SM00105">
    <property type="entry name" value="ArfGap"/>
    <property type="match status" value="1"/>
</dbReference>
<dbReference type="CDD" id="cd07606">
    <property type="entry name" value="BAR_SFC_plant"/>
    <property type="match status" value="1"/>
</dbReference>
<accession>A0A2P5CIR1</accession>
<dbReference type="PROSITE" id="PS50115">
    <property type="entry name" value="ARFGAP"/>
    <property type="match status" value="1"/>
</dbReference>
<dbReference type="PANTHER" id="PTHR23180">
    <property type="entry name" value="CENTAURIN/ARF"/>
    <property type="match status" value="1"/>
</dbReference>
<dbReference type="GO" id="GO:0005096">
    <property type="term" value="F:GTPase activator activity"/>
    <property type="evidence" value="ECO:0007669"/>
    <property type="project" value="InterPro"/>
</dbReference>
<dbReference type="STRING" id="3476.A0A2P5CIR1"/>
<evidence type="ECO:0000256" key="5">
    <source>
        <dbReference type="PROSITE-ProRule" id="PRU00288"/>
    </source>
</evidence>
<organism evidence="9 10">
    <name type="scientific">Parasponia andersonii</name>
    <name type="common">Sponia andersonii</name>
    <dbReference type="NCBI Taxonomy" id="3476"/>
    <lineage>
        <taxon>Eukaryota</taxon>
        <taxon>Viridiplantae</taxon>
        <taxon>Streptophyta</taxon>
        <taxon>Embryophyta</taxon>
        <taxon>Tracheophyta</taxon>
        <taxon>Spermatophyta</taxon>
        <taxon>Magnoliopsida</taxon>
        <taxon>eudicotyledons</taxon>
        <taxon>Gunneridae</taxon>
        <taxon>Pentapetalae</taxon>
        <taxon>rosids</taxon>
        <taxon>fabids</taxon>
        <taxon>Rosales</taxon>
        <taxon>Cannabaceae</taxon>
        <taxon>Parasponia</taxon>
    </lineage>
</organism>
<feature type="domain" description="PH" evidence="7">
    <location>
        <begin position="293"/>
        <end position="427"/>
    </location>
</feature>
<dbReference type="PROSITE" id="PS50297">
    <property type="entry name" value="ANK_REP_REGION"/>
    <property type="match status" value="2"/>
</dbReference>
<dbReference type="InterPro" id="IPR036770">
    <property type="entry name" value="Ankyrin_rpt-contain_sf"/>
</dbReference>
<dbReference type="CDD" id="cd13250">
    <property type="entry name" value="PH_ACAP"/>
    <property type="match status" value="1"/>
</dbReference>